<name>A0ABS1WDZ4_9GAMM</name>
<sequence>MFIFAAIVRRVVLVVQNGVLQEHWGDDGVHGASECGMNTWDTALWAYSQATSAE</sequence>
<accession>A0ABS1WDZ4</accession>
<protein>
    <submittedName>
        <fullName evidence="1">Uncharacterized protein</fullName>
    </submittedName>
</protein>
<dbReference type="Proteomes" id="UP000809910">
    <property type="component" value="Unassembled WGS sequence"/>
</dbReference>
<dbReference type="EMBL" id="JADWVN010000026">
    <property type="protein sequence ID" value="MBL7527579.1"/>
    <property type="molecule type" value="Genomic_DNA"/>
</dbReference>
<reference evidence="1 2" key="1">
    <citation type="submission" date="2020-12" db="EMBL/GenBank/DDBJ databases">
        <title>WGS of Legionella: environmental sample.</title>
        <authorList>
            <person name="Cristino S."/>
            <person name="Girolamini L."/>
            <person name="Salaris S."/>
            <person name="Pascale M.R."/>
            <person name="Mazzotta M."/>
            <person name="Orsini M."/>
            <person name="Grottola A."/>
        </authorList>
    </citation>
    <scope>NUCLEOTIDE SEQUENCE [LARGE SCALE GENOMIC DNA]</scope>
    <source>
        <strain evidence="1 2">30cs62</strain>
    </source>
</reference>
<proteinExistence type="predicted"/>
<dbReference type="RefSeq" id="WP_203109024.1">
    <property type="nucleotide sequence ID" value="NZ_JADOBG010000010.1"/>
</dbReference>
<evidence type="ECO:0000313" key="1">
    <source>
        <dbReference type="EMBL" id="MBL7527579.1"/>
    </source>
</evidence>
<gene>
    <name evidence="1" type="ORF">I5282_13505</name>
</gene>
<comment type="caution">
    <text evidence="1">The sequence shown here is derived from an EMBL/GenBank/DDBJ whole genome shotgun (WGS) entry which is preliminary data.</text>
</comment>
<evidence type="ECO:0000313" key="2">
    <source>
        <dbReference type="Proteomes" id="UP000809910"/>
    </source>
</evidence>
<organism evidence="1 2">
    <name type="scientific">Legionella bononiensis</name>
    <dbReference type="NCBI Taxonomy" id="2793102"/>
    <lineage>
        <taxon>Bacteria</taxon>
        <taxon>Pseudomonadati</taxon>
        <taxon>Pseudomonadota</taxon>
        <taxon>Gammaproteobacteria</taxon>
        <taxon>Legionellales</taxon>
        <taxon>Legionellaceae</taxon>
        <taxon>Legionella</taxon>
    </lineage>
</organism>
<keyword evidence="2" id="KW-1185">Reference proteome</keyword>